<dbReference type="Gene3D" id="2.20.200.10">
    <property type="entry name" value="Outer membrane efflux proteins (OEP)"/>
    <property type="match status" value="1"/>
</dbReference>
<dbReference type="InterPro" id="IPR003423">
    <property type="entry name" value="OMP_efflux"/>
</dbReference>
<organism evidence="3 4">
    <name type="scientific">Massilia eurypsychrophila</name>
    <dbReference type="NCBI Taxonomy" id="1485217"/>
    <lineage>
        <taxon>Bacteria</taxon>
        <taxon>Pseudomonadati</taxon>
        <taxon>Pseudomonadota</taxon>
        <taxon>Betaproteobacteria</taxon>
        <taxon>Burkholderiales</taxon>
        <taxon>Oxalobacteraceae</taxon>
        <taxon>Telluria group</taxon>
        <taxon>Massilia</taxon>
    </lineage>
</organism>
<dbReference type="NCBIfam" id="TIGR01845">
    <property type="entry name" value="outer_NodT"/>
    <property type="match status" value="1"/>
</dbReference>
<accession>A0A2G8TD04</accession>
<dbReference type="RefSeq" id="WP_099790964.1">
    <property type="nucleotide sequence ID" value="NZ_JBHLYV010000019.1"/>
</dbReference>
<keyword evidence="2" id="KW-0449">Lipoprotein</keyword>
<name>A0A2G8TD04_9BURK</name>
<keyword evidence="2" id="KW-0564">Palmitate</keyword>
<dbReference type="Pfam" id="PF02321">
    <property type="entry name" value="OEP"/>
    <property type="match status" value="2"/>
</dbReference>
<dbReference type="Gene3D" id="1.20.1600.10">
    <property type="entry name" value="Outer membrane efflux proteins (OEP)"/>
    <property type="match status" value="1"/>
</dbReference>
<sequence length="495" mass="51053">MFNEPSATRGFTRQRCSPIARTVLAGLAVAGALGGCAVMTPAPPPAVDLAIPPQWIVAGRAAPVTPLAAWWRRYDDPLLVRLVDDALGRNPSILGARAALAQSRAAAAVQSAARLPVLSGSASAQRNHAGDADSSSFRTGFDASWELDVFGAQRAAMLAVDANTRASAASLADIQVSVAAEVAINYLNLRGLQAQLAISQASLRSQEKTLELTGWRVQAGLLTVLEMDQSRAATEQTRSRIPALQTAAAQAQYSLAVLTGRAPAALVTALAAAPATALTEPAELAIAIPAATLRQRPDVRAAEERVAAAAALVTQADAARLPDFSLGGSLGLNALTAAALPNGASVVATLLARVTAPLFDGGAGKARVRAQQAQLEQAGAAYAGIVLGALQDVEDEMVALRNERNRLASLRIAAAAAANAALLASQRYSAGLVDFQVVLETERTSLNTQDAVAASTTDLLADHVRLYKALGGGWGSDTPILFPAPKGVTFRETPP</sequence>
<evidence type="ECO:0000313" key="4">
    <source>
        <dbReference type="Proteomes" id="UP000230390"/>
    </source>
</evidence>
<dbReference type="InterPro" id="IPR010131">
    <property type="entry name" value="MdtP/NodT-like"/>
</dbReference>
<dbReference type="OrthoDB" id="9770517at2"/>
<dbReference type="GO" id="GO:0005886">
    <property type="term" value="C:plasma membrane"/>
    <property type="evidence" value="ECO:0007669"/>
    <property type="project" value="UniProtKB-SubCell"/>
</dbReference>
<dbReference type="Proteomes" id="UP000230390">
    <property type="component" value="Unassembled WGS sequence"/>
</dbReference>
<keyword evidence="2" id="KW-0472">Membrane</keyword>
<evidence type="ECO:0000313" key="3">
    <source>
        <dbReference type="EMBL" id="PIL43538.1"/>
    </source>
</evidence>
<dbReference type="PANTHER" id="PTHR30203:SF25">
    <property type="entry name" value="OUTER MEMBRANE PROTEIN-RELATED"/>
    <property type="match status" value="1"/>
</dbReference>
<keyword evidence="4" id="KW-1185">Reference proteome</keyword>
<comment type="caution">
    <text evidence="3">The sequence shown here is derived from an EMBL/GenBank/DDBJ whole genome shotgun (WGS) entry which is preliminary data.</text>
</comment>
<keyword evidence="2" id="KW-0812">Transmembrane</keyword>
<dbReference type="PANTHER" id="PTHR30203">
    <property type="entry name" value="OUTER MEMBRANE CATION EFFLUX PROTEIN"/>
    <property type="match status" value="1"/>
</dbReference>
<comment type="subcellular location">
    <subcellularLocation>
        <location evidence="2">Cell membrane</location>
        <topology evidence="2">Lipid-anchor</topology>
    </subcellularLocation>
</comment>
<comment type="similarity">
    <text evidence="1 2">Belongs to the outer membrane factor (OMF) (TC 1.B.17) family.</text>
</comment>
<dbReference type="AlphaFoldDB" id="A0A2G8TD04"/>
<protein>
    <submittedName>
        <fullName evidence="3">RND transporter</fullName>
    </submittedName>
</protein>
<dbReference type="SUPFAM" id="SSF56954">
    <property type="entry name" value="Outer membrane efflux proteins (OEP)"/>
    <property type="match status" value="1"/>
</dbReference>
<keyword evidence="2" id="KW-1134">Transmembrane beta strand</keyword>
<dbReference type="GO" id="GO:0015562">
    <property type="term" value="F:efflux transmembrane transporter activity"/>
    <property type="evidence" value="ECO:0007669"/>
    <property type="project" value="InterPro"/>
</dbReference>
<reference evidence="3 4" key="1">
    <citation type="submission" date="2017-10" db="EMBL/GenBank/DDBJ databases">
        <title>Massilia psychrophilum sp. nov., a novel purple-pigmented bacterium isolated from Tianshan glacier, Xinjiang Municipality, China.</title>
        <authorList>
            <person name="Wang H."/>
        </authorList>
    </citation>
    <scope>NUCLEOTIDE SEQUENCE [LARGE SCALE GENOMIC DNA]</scope>
    <source>
        <strain evidence="3 4">JCM 30074</strain>
    </source>
</reference>
<proteinExistence type="inferred from homology"/>
<evidence type="ECO:0000256" key="2">
    <source>
        <dbReference type="RuleBase" id="RU362097"/>
    </source>
</evidence>
<evidence type="ECO:0000256" key="1">
    <source>
        <dbReference type="ARBA" id="ARBA00007613"/>
    </source>
</evidence>
<gene>
    <name evidence="3" type="ORF">CR105_18710</name>
</gene>
<dbReference type="EMBL" id="PDOC01000013">
    <property type="protein sequence ID" value="PIL43538.1"/>
    <property type="molecule type" value="Genomic_DNA"/>
</dbReference>